<proteinExistence type="predicted"/>
<accession>A0A3B1A8T4</accession>
<name>A0A3B1A8T4_9ZZZZ</name>
<dbReference type="EMBL" id="UOFR01000076">
    <property type="protein sequence ID" value="VAX00432.1"/>
    <property type="molecule type" value="Genomic_DNA"/>
</dbReference>
<reference evidence="1" key="1">
    <citation type="submission" date="2018-06" db="EMBL/GenBank/DDBJ databases">
        <authorList>
            <person name="Zhirakovskaya E."/>
        </authorList>
    </citation>
    <scope>NUCLEOTIDE SEQUENCE</scope>
</reference>
<sequence>MKSRIDQIPVYESRQVTLRSQDFNLVKIALKRISNPLRFEIPKLRTLDFILEDDLWVIVDRSLNDIPVMAWNNFNDQARTSLHEDIHCQKRIYHTHAHMIHDKAIEALQLVLGEKLSADQIDVEDNISQFKKAELK</sequence>
<organism evidence="1">
    <name type="scientific">hydrothermal vent metagenome</name>
    <dbReference type="NCBI Taxonomy" id="652676"/>
    <lineage>
        <taxon>unclassified sequences</taxon>
        <taxon>metagenomes</taxon>
        <taxon>ecological metagenomes</taxon>
    </lineage>
</organism>
<protein>
    <submittedName>
        <fullName evidence="1">Uncharacterized protein</fullName>
    </submittedName>
</protein>
<dbReference type="AlphaFoldDB" id="A0A3B1A8T4"/>
<gene>
    <name evidence="1" type="ORF">MNBD_GAMMA21-90</name>
</gene>
<evidence type="ECO:0000313" key="1">
    <source>
        <dbReference type="EMBL" id="VAX00432.1"/>
    </source>
</evidence>